<name>A0A2M9Q9I6_9BACI</name>
<dbReference type="AlphaFoldDB" id="A0A2M9Q9I6"/>
<sequence length="414" mass="48505">MKADQFIENKALWEQLEQELLEKQYTIDKEGHYPASIRTTSFVLDAFDLTEVLCHYQQLALLEVFRQELDFETQRYCLSRFTQKQKSLAYLPLLRYYAINLRKYGANFESLTVEELLRTIKELDAETYNNLLKIGSGDLPMNKQRAETDLIYCYANDVLATILIHIKVETEEAYREAMHYLNALLEEDFPKSYSIFYEGESDLVLPIERLPVTPSHHFFAKVLSYPSLHAALVEYSYKAMAEYHFYGDVADEEAAMPGTFAVFGLGLYDKSYSKLIIDYMEICDADHSPPTEYFAKAYVERWGLTPETLPVFAYIVATVPTIPYEPFFEQVMNTDENLQWLEKYMTTPFIELCPVISPEQNERMEEYKDMDVASLLYACFEIVHLNDFTNPKFMRILSPYRERFEEILKELMSL</sequence>
<dbReference type="Pfam" id="PF19635">
    <property type="entry name" value="DUF6138"/>
    <property type="match status" value="1"/>
</dbReference>
<dbReference type="EMBL" id="PHQY01000324">
    <property type="protein sequence ID" value="PJO44734.1"/>
    <property type="molecule type" value="Genomic_DNA"/>
</dbReference>
<gene>
    <name evidence="1" type="ORF">CWD94_05220</name>
</gene>
<dbReference type="InterPro" id="IPR046136">
    <property type="entry name" value="DUF6138"/>
</dbReference>
<evidence type="ECO:0000313" key="1">
    <source>
        <dbReference type="EMBL" id="PJO44734.1"/>
    </source>
</evidence>
<reference evidence="1 2" key="1">
    <citation type="submission" date="2017-11" db="EMBL/GenBank/DDBJ databases">
        <title>Bacterial isolate from king chilli rhizosphere.</title>
        <authorList>
            <person name="Takhelmayum P."/>
            <person name="Sarangthem I."/>
        </authorList>
    </citation>
    <scope>NUCLEOTIDE SEQUENCE [LARGE SCALE GENOMIC DNA]</scope>
    <source>
        <strain evidence="2">t26</strain>
    </source>
</reference>
<accession>A0A2M9Q9I6</accession>
<dbReference type="RefSeq" id="WP_100542366.1">
    <property type="nucleotide sequence ID" value="NZ_PHQY01000324.1"/>
</dbReference>
<protein>
    <submittedName>
        <fullName evidence="1">Uncharacterized protein</fullName>
    </submittedName>
</protein>
<dbReference type="Proteomes" id="UP000232101">
    <property type="component" value="Unassembled WGS sequence"/>
</dbReference>
<proteinExistence type="predicted"/>
<organism evidence="1 2">
    <name type="scientific">Lysinibacillus xylanilyticus</name>
    <dbReference type="NCBI Taxonomy" id="582475"/>
    <lineage>
        <taxon>Bacteria</taxon>
        <taxon>Bacillati</taxon>
        <taxon>Bacillota</taxon>
        <taxon>Bacilli</taxon>
        <taxon>Bacillales</taxon>
        <taxon>Bacillaceae</taxon>
        <taxon>Lysinibacillus</taxon>
    </lineage>
</organism>
<evidence type="ECO:0000313" key="2">
    <source>
        <dbReference type="Proteomes" id="UP000232101"/>
    </source>
</evidence>
<comment type="caution">
    <text evidence="1">The sequence shown here is derived from an EMBL/GenBank/DDBJ whole genome shotgun (WGS) entry which is preliminary data.</text>
</comment>